<sequence length="512" mass="56262">MLRYTVLGSKILLGLFLFLAAAAAYLPFLEAFALTPAIAFIHRFSITINIGSDTKTLQPIIFVIPILLLKGLWEYHKKHGIVSLLKSKLAMLVALLVIVDVISIFTSTAKTSSISGFIAHGMNLAIFITSSIWLKLVSEMLDTATLQKVAIKLIKTFAIALIGFTVANTVVSVTQFADCSFSSKGCHVWNEIDKIFPNKLLVVGHQKFSKKPTVIRAPGFFGDVNFNGMFSLFIVVCSAVMWLVAELLKNAKGYLPTKEQRFLLIPIIAGMISFLLNLSRSGILGAGILGIVLSLVILLPLIKSAEISKEFWKKLGLFAIAFIGGFALLLALGYAVPLTYKNRQTSLSKEFISYATQMFNPQENSAQGHATLFMNAVTIGNQRPLFGMGLGSFGVQFEKIIAPGGGTNASPHSTYGLVYAEQGLAGITLYLLVIGYLWYIAIRSSRKLVLQLLKARKDNTKLSREFYLVYGSKLLLVLVAFGVPFFSVATISYYGFFLPMTWWWGNGELLNQ</sequence>
<protein>
    <recommendedName>
        <fullName evidence="6">O-antigen ligase-related domain-containing protein</fullName>
    </recommendedName>
</protein>
<evidence type="ECO:0000313" key="8">
    <source>
        <dbReference type="Proteomes" id="UP000228952"/>
    </source>
</evidence>
<dbReference type="GO" id="GO:0016020">
    <property type="term" value="C:membrane"/>
    <property type="evidence" value="ECO:0007669"/>
    <property type="project" value="UniProtKB-SubCell"/>
</dbReference>
<dbReference type="AlphaFoldDB" id="A0A2M7W243"/>
<evidence type="ECO:0000256" key="5">
    <source>
        <dbReference type="SAM" id="Phobius"/>
    </source>
</evidence>
<feature type="transmembrane region" description="Helical" evidence="5">
    <location>
        <begin position="260"/>
        <end position="276"/>
    </location>
</feature>
<evidence type="ECO:0000256" key="4">
    <source>
        <dbReference type="ARBA" id="ARBA00023136"/>
    </source>
</evidence>
<name>A0A2M7W243_9BACT</name>
<evidence type="ECO:0000313" key="7">
    <source>
        <dbReference type="EMBL" id="PJA14339.1"/>
    </source>
</evidence>
<feature type="transmembrane region" description="Helical" evidence="5">
    <location>
        <begin position="117"/>
        <end position="137"/>
    </location>
</feature>
<dbReference type="InterPro" id="IPR007016">
    <property type="entry name" value="O-antigen_ligase-rel_domated"/>
</dbReference>
<reference evidence="8" key="1">
    <citation type="submission" date="2017-09" db="EMBL/GenBank/DDBJ databases">
        <title>Depth-based differentiation of microbial function through sediment-hosted aquifers and enrichment of novel symbionts in the deep terrestrial subsurface.</title>
        <authorList>
            <person name="Probst A.J."/>
            <person name="Ladd B."/>
            <person name="Jarett J.K."/>
            <person name="Geller-Mcgrath D.E."/>
            <person name="Sieber C.M.K."/>
            <person name="Emerson J.B."/>
            <person name="Anantharaman K."/>
            <person name="Thomas B.C."/>
            <person name="Malmstrom R."/>
            <person name="Stieglmeier M."/>
            <person name="Klingl A."/>
            <person name="Woyke T."/>
            <person name="Ryan C.M."/>
            <person name="Banfield J.F."/>
        </authorList>
    </citation>
    <scope>NUCLEOTIDE SEQUENCE [LARGE SCALE GENOMIC DNA]</scope>
</reference>
<evidence type="ECO:0000259" key="6">
    <source>
        <dbReference type="Pfam" id="PF04932"/>
    </source>
</evidence>
<feature type="transmembrane region" description="Helical" evidence="5">
    <location>
        <begin position="423"/>
        <end position="442"/>
    </location>
</feature>
<dbReference type="Proteomes" id="UP000228952">
    <property type="component" value="Unassembled WGS sequence"/>
</dbReference>
<keyword evidence="2 5" id="KW-0812">Transmembrane</keyword>
<feature type="domain" description="O-antigen ligase-related" evidence="6">
    <location>
        <begin position="268"/>
        <end position="431"/>
    </location>
</feature>
<dbReference type="EMBL" id="PFQB01000054">
    <property type="protein sequence ID" value="PJA14339.1"/>
    <property type="molecule type" value="Genomic_DNA"/>
</dbReference>
<evidence type="ECO:0000256" key="2">
    <source>
        <dbReference type="ARBA" id="ARBA00022692"/>
    </source>
</evidence>
<feature type="transmembrane region" description="Helical" evidence="5">
    <location>
        <begin position="282"/>
        <end position="303"/>
    </location>
</feature>
<keyword evidence="3 5" id="KW-1133">Transmembrane helix</keyword>
<dbReference type="InterPro" id="IPR051533">
    <property type="entry name" value="WaaL-like"/>
</dbReference>
<feature type="transmembrane region" description="Helical" evidence="5">
    <location>
        <begin position="315"/>
        <end position="336"/>
    </location>
</feature>
<keyword evidence="4 5" id="KW-0472">Membrane</keyword>
<feature type="transmembrane region" description="Helical" evidence="5">
    <location>
        <begin position="228"/>
        <end position="248"/>
    </location>
</feature>
<feature type="transmembrane region" description="Helical" evidence="5">
    <location>
        <begin position="474"/>
        <end position="496"/>
    </location>
</feature>
<comment type="caution">
    <text evidence="7">The sequence shown here is derived from an EMBL/GenBank/DDBJ whole genome shotgun (WGS) entry which is preliminary data.</text>
</comment>
<feature type="transmembrane region" description="Helical" evidence="5">
    <location>
        <begin position="85"/>
        <end position="105"/>
    </location>
</feature>
<accession>A0A2M7W243</accession>
<comment type="subcellular location">
    <subcellularLocation>
        <location evidence="1">Membrane</location>
        <topology evidence="1">Multi-pass membrane protein</topology>
    </subcellularLocation>
</comment>
<feature type="transmembrane region" description="Helical" evidence="5">
    <location>
        <begin position="149"/>
        <end position="167"/>
    </location>
</feature>
<evidence type="ECO:0000256" key="1">
    <source>
        <dbReference type="ARBA" id="ARBA00004141"/>
    </source>
</evidence>
<organism evidence="7 8">
    <name type="scientific">Candidatus Dojkabacteria bacterium CG_4_10_14_0_2_um_filter_Dojkabacteria_WS6_41_15</name>
    <dbReference type="NCBI Taxonomy" id="2014249"/>
    <lineage>
        <taxon>Bacteria</taxon>
        <taxon>Candidatus Dojkabacteria</taxon>
    </lineage>
</organism>
<gene>
    <name evidence="7" type="ORF">COX64_02235</name>
</gene>
<evidence type="ECO:0000256" key="3">
    <source>
        <dbReference type="ARBA" id="ARBA00022989"/>
    </source>
</evidence>
<dbReference type="PANTHER" id="PTHR37422:SF13">
    <property type="entry name" value="LIPOPOLYSACCHARIDE BIOSYNTHESIS PROTEIN PA4999-RELATED"/>
    <property type="match status" value="1"/>
</dbReference>
<feature type="transmembrane region" description="Helical" evidence="5">
    <location>
        <begin position="57"/>
        <end position="73"/>
    </location>
</feature>
<dbReference type="PANTHER" id="PTHR37422">
    <property type="entry name" value="TEICHURONIC ACID BIOSYNTHESIS PROTEIN TUAE"/>
    <property type="match status" value="1"/>
</dbReference>
<proteinExistence type="predicted"/>
<dbReference type="Pfam" id="PF04932">
    <property type="entry name" value="Wzy_C"/>
    <property type="match status" value="1"/>
</dbReference>